<organism evidence="1 2">
    <name type="scientific">Armillaria gallica</name>
    <name type="common">Bulbous honey fungus</name>
    <name type="synonym">Armillaria bulbosa</name>
    <dbReference type="NCBI Taxonomy" id="47427"/>
    <lineage>
        <taxon>Eukaryota</taxon>
        <taxon>Fungi</taxon>
        <taxon>Dikarya</taxon>
        <taxon>Basidiomycota</taxon>
        <taxon>Agaricomycotina</taxon>
        <taxon>Agaricomycetes</taxon>
        <taxon>Agaricomycetidae</taxon>
        <taxon>Agaricales</taxon>
        <taxon>Marasmiineae</taxon>
        <taxon>Physalacriaceae</taxon>
        <taxon>Armillaria</taxon>
    </lineage>
</organism>
<reference evidence="2" key="1">
    <citation type="journal article" date="2017" name="Nat. Ecol. Evol.">
        <title>Genome expansion and lineage-specific genetic innovations in the forest pathogenic fungi Armillaria.</title>
        <authorList>
            <person name="Sipos G."/>
            <person name="Prasanna A.N."/>
            <person name="Walter M.C."/>
            <person name="O'Connor E."/>
            <person name="Balint B."/>
            <person name="Krizsan K."/>
            <person name="Kiss B."/>
            <person name="Hess J."/>
            <person name="Varga T."/>
            <person name="Slot J."/>
            <person name="Riley R."/>
            <person name="Boka B."/>
            <person name="Rigling D."/>
            <person name="Barry K."/>
            <person name="Lee J."/>
            <person name="Mihaltcheva S."/>
            <person name="LaButti K."/>
            <person name="Lipzen A."/>
            <person name="Waldron R."/>
            <person name="Moloney N.M."/>
            <person name="Sperisen C."/>
            <person name="Kredics L."/>
            <person name="Vagvoelgyi C."/>
            <person name="Patrignani A."/>
            <person name="Fitzpatrick D."/>
            <person name="Nagy I."/>
            <person name="Doyle S."/>
            <person name="Anderson J.B."/>
            <person name="Grigoriev I.V."/>
            <person name="Gueldener U."/>
            <person name="Muensterkoetter M."/>
            <person name="Nagy L.G."/>
        </authorList>
    </citation>
    <scope>NUCLEOTIDE SEQUENCE [LARGE SCALE GENOMIC DNA]</scope>
    <source>
        <strain evidence="2">Ar21-2</strain>
    </source>
</reference>
<proteinExistence type="predicted"/>
<dbReference type="OrthoDB" id="3262464at2759"/>
<dbReference type="InParanoid" id="A0A2H3C7X4"/>
<dbReference type="AlphaFoldDB" id="A0A2H3C7X4"/>
<keyword evidence="2" id="KW-1185">Reference proteome</keyword>
<name>A0A2H3C7X4_ARMGA</name>
<evidence type="ECO:0000313" key="1">
    <source>
        <dbReference type="EMBL" id="PBK79159.1"/>
    </source>
</evidence>
<gene>
    <name evidence="1" type="ORF">ARMGADRAFT_951213</name>
</gene>
<dbReference type="EMBL" id="KZ293806">
    <property type="protein sequence ID" value="PBK79159.1"/>
    <property type="molecule type" value="Genomic_DNA"/>
</dbReference>
<evidence type="ECO:0000313" key="2">
    <source>
        <dbReference type="Proteomes" id="UP000217790"/>
    </source>
</evidence>
<accession>A0A2H3C7X4</accession>
<dbReference type="OMA" id="HHDLMEM"/>
<protein>
    <submittedName>
        <fullName evidence="1">Uncharacterized protein</fullName>
    </submittedName>
</protein>
<dbReference type="Proteomes" id="UP000217790">
    <property type="component" value="Unassembled WGS sequence"/>
</dbReference>
<sequence length="65" mass="7212">MEALQILKFSIKADGGLDFTAGLSSADELQQLEAVLEDEVLVPTELNAFIRSLEQYEEIIDVVDK</sequence>